<evidence type="ECO:0000313" key="2">
    <source>
        <dbReference type="Proteomes" id="UP000095287"/>
    </source>
</evidence>
<organism evidence="2 3">
    <name type="scientific">Steinernema glaseri</name>
    <dbReference type="NCBI Taxonomy" id="37863"/>
    <lineage>
        <taxon>Eukaryota</taxon>
        <taxon>Metazoa</taxon>
        <taxon>Ecdysozoa</taxon>
        <taxon>Nematoda</taxon>
        <taxon>Chromadorea</taxon>
        <taxon>Rhabditida</taxon>
        <taxon>Tylenchina</taxon>
        <taxon>Panagrolaimomorpha</taxon>
        <taxon>Strongyloidoidea</taxon>
        <taxon>Steinernematidae</taxon>
        <taxon>Steinernema</taxon>
    </lineage>
</organism>
<name>A0A1I8ADK4_9BILA</name>
<sequence>MHAKLFILLALACVAFGCEKRHCHDVDGKTVCYDTQCLIDYENPIIRDRLGCNAGGQGKTCRFCGFDNYLSCPE</sequence>
<dbReference type="PROSITE" id="PS51257">
    <property type="entry name" value="PROKAR_LIPOPROTEIN"/>
    <property type="match status" value="1"/>
</dbReference>
<keyword evidence="2" id="KW-1185">Reference proteome</keyword>
<evidence type="ECO:0000256" key="1">
    <source>
        <dbReference type="SAM" id="SignalP"/>
    </source>
</evidence>
<proteinExistence type="predicted"/>
<feature type="signal peptide" evidence="1">
    <location>
        <begin position="1"/>
        <end position="17"/>
    </location>
</feature>
<accession>A0A1I8ADK4</accession>
<keyword evidence="1" id="KW-0732">Signal</keyword>
<dbReference type="AlphaFoldDB" id="A0A1I8ADK4"/>
<dbReference type="Proteomes" id="UP000095287">
    <property type="component" value="Unplaced"/>
</dbReference>
<feature type="chain" id="PRO_5009314579" evidence="1">
    <location>
        <begin position="18"/>
        <end position="74"/>
    </location>
</feature>
<reference evidence="3" key="1">
    <citation type="submission" date="2016-11" db="UniProtKB">
        <authorList>
            <consortium name="WormBaseParasite"/>
        </authorList>
    </citation>
    <scope>IDENTIFICATION</scope>
</reference>
<protein>
    <submittedName>
        <fullName evidence="3">Laminin EGF-like domain-containing protein</fullName>
    </submittedName>
</protein>
<evidence type="ECO:0000313" key="3">
    <source>
        <dbReference type="WBParaSite" id="L893_g4825.t1"/>
    </source>
</evidence>
<dbReference type="WBParaSite" id="L893_g4825.t1">
    <property type="protein sequence ID" value="L893_g4825.t1"/>
    <property type="gene ID" value="L893_g4825"/>
</dbReference>